<dbReference type="EMBL" id="CAFZ01001821">
    <property type="protein sequence ID" value="CCA77651.1"/>
    <property type="molecule type" value="Genomic_DNA"/>
</dbReference>
<dbReference type="PROSITE" id="PS00109">
    <property type="entry name" value="PROTEIN_KINASE_TYR"/>
    <property type="match status" value="1"/>
</dbReference>
<dbReference type="AlphaFoldDB" id="G4U258"/>
<dbReference type="InterPro" id="IPR008266">
    <property type="entry name" value="Tyr_kinase_AS"/>
</dbReference>
<dbReference type="GO" id="GO:0004672">
    <property type="term" value="F:protein kinase activity"/>
    <property type="evidence" value="ECO:0007669"/>
    <property type="project" value="InterPro"/>
</dbReference>
<keyword evidence="3" id="KW-1185">Reference proteome</keyword>
<feature type="domain" description="Protein kinase" evidence="1">
    <location>
        <begin position="1"/>
        <end position="209"/>
    </location>
</feature>
<evidence type="ECO:0000313" key="3">
    <source>
        <dbReference type="Proteomes" id="UP000007148"/>
    </source>
</evidence>
<reference evidence="2 3" key="1">
    <citation type="journal article" date="2011" name="PLoS Pathog.">
        <title>Endophytic Life Strategies Decoded by Genome and Transcriptome Analyses of the Mutualistic Root Symbiont Piriformospora indica.</title>
        <authorList>
            <person name="Zuccaro A."/>
            <person name="Lahrmann U."/>
            <person name="Guldener U."/>
            <person name="Langen G."/>
            <person name="Pfiffi S."/>
            <person name="Biedenkopf D."/>
            <person name="Wong P."/>
            <person name="Samans B."/>
            <person name="Grimm C."/>
            <person name="Basiewicz M."/>
            <person name="Murat C."/>
            <person name="Martin F."/>
            <person name="Kogel K.H."/>
        </authorList>
    </citation>
    <scope>NUCLEOTIDE SEQUENCE [LARGE SCALE GENOMIC DNA]</scope>
    <source>
        <strain evidence="2 3">DSM 11827</strain>
    </source>
</reference>
<evidence type="ECO:0000313" key="2">
    <source>
        <dbReference type="EMBL" id="CCA77651.1"/>
    </source>
</evidence>
<name>G4U258_SERID</name>
<evidence type="ECO:0000259" key="1">
    <source>
        <dbReference type="PROSITE" id="PS50011"/>
    </source>
</evidence>
<dbReference type="InParanoid" id="G4U258"/>
<protein>
    <recommendedName>
        <fullName evidence="1">Protein kinase domain-containing protein</fullName>
    </recommendedName>
</protein>
<dbReference type="SUPFAM" id="SSF56112">
    <property type="entry name" value="Protein kinase-like (PK-like)"/>
    <property type="match status" value="1"/>
</dbReference>
<proteinExistence type="predicted"/>
<dbReference type="OMA" id="TILHANN"/>
<dbReference type="Proteomes" id="UP000007148">
    <property type="component" value="Unassembled WGS sequence"/>
</dbReference>
<dbReference type="OrthoDB" id="3261131at2759"/>
<dbReference type="HOGENOM" id="CLU_013871_0_2_1"/>
<dbReference type="STRING" id="1109443.G4U258"/>
<dbReference type="InterPro" id="IPR000719">
    <property type="entry name" value="Prot_kinase_dom"/>
</dbReference>
<gene>
    <name evidence="2" type="ORF">PIIN_11629</name>
</gene>
<comment type="caution">
    <text evidence="2">The sequence shown here is derived from an EMBL/GenBank/DDBJ whole genome shotgun (WGS) entry which is preliminary data.</text>
</comment>
<accession>G4U258</accession>
<organism evidence="2 3">
    <name type="scientific">Serendipita indica (strain DSM 11827)</name>
    <name type="common">Root endophyte fungus</name>
    <name type="synonym">Piriformospora indica</name>
    <dbReference type="NCBI Taxonomy" id="1109443"/>
    <lineage>
        <taxon>Eukaryota</taxon>
        <taxon>Fungi</taxon>
        <taxon>Dikarya</taxon>
        <taxon>Basidiomycota</taxon>
        <taxon>Agaricomycotina</taxon>
        <taxon>Agaricomycetes</taxon>
        <taxon>Sebacinales</taxon>
        <taxon>Serendipitaceae</taxon>
        <taxon>Serendipita</taxon>
    </lineage>
</organism>
<sequence length="209" mass="23919">MAGGDLSRLTSTCPTKTLFHLEAVRIHTATSIRMLFFQCVRKEDQIPLCVKFTLKYAKEAHQVCSDQGVAPKLYSVERLPGGWWMVVMEYLSEEEYTMRSSVDVDVVKFKEAIKCVVGLLHRSGFVHGDIRACNIMIRREWDDGIGMRNVKLVDFDWAGKDGEARYPANVNYEQIVRPKDARDGLPITKEHDLEMVETAVTNNEWTGRF</sequence>
<dbReference type="InterPro" id="IPR011009">
    <property type="entry name" value="Kinase-like_dom_sf"/>
</dbReference>
<dbReference type="eggNOG" id="ENOG502SVW4">
    <property type="taxonomic scope" value="Eukaryota"/>
</dbReference>
<dbReference type="PROSITE" id="PS50011">
    <property type="entry name" value="PROTEIN_KINASE_DOM"/>
    <property type="match status" value="1"/>
</dbReference>
<dbReference type="Gene3D" id="1.10.510.10">
    <property type="entry name" value="Transferase(Phosphotransferase) domain 1"/>
    <property type="match status" value="1"/>
</dbReference>
<dbReference type="GO" id="GO:0005524">
    <property type="term" value="F:ATP binding"/>
    <property type="evidence" value="ECO:0007669"/>
    <property type="project" value="InterPro"/>
</dbReference>